<dbReference type="AlphaFoldDB" id="K1R1W8"/>
<dbReference type="EMBL" id="AJWZ01012063">
    <property type="protein sequence ID" value="EKC43292.1"/>
    <property type="molecule type" value="Genomic_DNA"/>
</dbReference>
<dbReference type="SUPFAM" id="SSF53254">
    <property type="entry name" value="Phosphoglycerate mutase-like"/>
    <property type="match status" value="1"/>
</dbReference>
<sequence>MTKIYLIRHAEAEGNLYRRIQGHWDGSITPLGLQQIDALAQRFRREHIDALYCSDLSRARATAEAITRYHDIPAVVTPRLTEICMGVWEGRAWGDVEHEFPEQMRWFNTDPDRWSVPGCEPIRDVQKRMKRAIEDLAARHDGQTIVLVSHGMAIRAYLCTVLGIPNSEMATLPYGDNTSVSLLLVDGERTTVEYYNDNRHLPPALSTFGRQTWWRGSGSGAEDLRYEPLRFPRDEAFYLQCYRDA</sequence>
<dbReference type="Gene3D" id="3.40.50.1240">
    <property type="entry name" value="Phosphoglycerate mutase-like"/>
    <property type="match status" value="1"/>
</dbReference>
<dbReference type="CDD" id="cd07067">
    <property type="entry name" value="HP_PGM_like"/>
    <property type="match status" value="1"/>
</dbReference>
<feature type="non-terminal residue" evidence="1">
    <location>
        <position position="245"/>
    </location>
</feature>
<name>K1R1W8_9ZZZZ</name>
<accession>K1R1W8</accession>
<dbReference type="PANTHER" id="PTHR48100">
    <property type="entry name" value="BROAD-SPECIFICITY PHOSPHATASE YOR283W-RELATED"/>
    <property type="match status" value="1"/>
</dbReference>
<comment type="caution">
    <text evidence="1">The sequence shown here is derived from an EMBL/GenBank/DDBJ whole genome shotgun (WGS) entry which is preliminary data.</text>
</comment>
<protein>
    <submittedName>
        <fullName evidence="1">Phosphoglycerate mutase family protein</fullName>
    </submittedName>
</protein>
<reference evidence="1" key="1">
    <citation type="journal article" date="2013" name="Environ. Microbiol.">
        <title>Microbiota from the distal guts of lean and obese adolescents exhibit partial functional redundancy besides clear differences in community structure.</title>
        <authorList>
            <person name="Ferrer M."/>
            <person name="Ruiz A."/>
            <person name="Lanza F."/>
            <person name="Haange S.B."/>
            <person name="Oberbach A."/>
            <person name="Till H."/>
            <person name="Bargiela R."/>
            <person name="Campoy C."/>
            <person name="Segura M.T."/>
            <person name="Richter M."/>
            <person name="von Bergen M."/>
            <person name="Seifert J."/>
            <person name="Suarez A."/>
        </authorList>
    </citation>
    <scope>NUCLEOTIDE SEQUENCE</scope>
</reference>
<dbReference type="Pfam" id="PF00300">
    <property type="entry name" value="His_Phos_1"/>
    <property type="match status" value="1"/>
</dbReference>
<dbReference type="GO" id="GO:0005737">
    <property type="term" value="C:cytoplasm"/>
    <property type="evidence" value="ECO:0007669"/>
    <property type="project" value="TreeGrafter"/>
</dbReference>
<organism evidence="1">
    <name type="scientific">human gut metagenome</name>
    <dbReference type="NCBI Taxonomy" id="408170"/>
    <lineage>
        <taxon>unclassified sequences</taxon>
        <taxon>metagenomes</taxon>
        <taxon>organismal metagenomes</taxon>
    </lineage>
</organism>
<proteinExistence type="predicted"/>
<dbReference type="SMART" id="SM00855">
    <property type="entry name" value="PGAM"/>
    <property type="match status" value="1"/>
</dbReference>
<dbReference type="InterPro" id="IPR013078">
    <property type="entry name" value="His_Pase_superF_clade-1"/>
</dbReference>
<gene>
    <name evidence="1" type="ORF">OBE_18078</name>
</gene>
<dbReference type="InterPro" id="IPR050275">
    <property type="entry name" value="PGM_Phosphatase"/>
</dbReference>
<evidence type="ECO:0000313" key="1">
    <source>
        <dbReference type="EMBL" id="EKC43292.1"/>
    </source>
</evidence>
<dbReference type="PANTHER" id="PTHR48100:SF1">
    <property type="entry name" value="HISTIDINE PHOSPHATASE FAMILY PROTEIN-RELATED"/>
    <property type="match status" value="1"/>
</dbReference>
<dbReference type="GO" id="GO:0016791">
    <property type="term" value="F:phosphatase activity"/>
    <property type="evidence" value="ECO:0007669"/>
    <property type="project" value="TreeGrafter"/>
</dbReference>
<dbReference type="InterPro" id="IPR029033">
    <property type="entry name" value="His_PPase_superfam"/>
</dbReference>